<evidence type="ECO:0000256" key="2">
    <source>
        <dbReference type="ARBA" id="ARBA00023012"/>
    </source>
</evidence>
<keyword evidence="3" id="KW-0805">Transcription regulation</keyword>
<protein>
    <submittedName>
        <fullName evidence="10">Two-component system response regulator</fullName>
    </submittedName>
</protein>
<feature type="domain" description="OmpR/PhoB-type" evidence="9">
    <location>
        <begin position="125"/>
        <end position="219"/>
    </location>
</feature>
<dbReference type="CDD" id="cd00383">
    <property type="entry name" value="trans_reg_C"/>
    <property type="match status" value="1"/>
</dbReference>
<dbReference type="InterPro" id="IPR036388">
    <property type="entry name" value="WH-like_DNA-bd_sf"/>
</dbReference>
<dbReference type="AlphaFoldDB" id="A0A6G5QHC7"/>
<evidence type="ECO:0000259" key="8">
    <source>
        <dbReference type="PROSITE" id="PS50110"/>
    </source>
</evidence>
<gene>
    <name evidence="10" type="ORF">CMUC_1259</name>
</gene>
<dbReference type="InterPro" id="IPR001867">
    <property type="entry name" value="OmpR/PhoB-type_DNA-bd"/>
</dbReference>
<dbReference type="SMART" id="SM00448">
    <property type="entry name" value="REC"/>
    <property type="match status" value="1"/>
</dbReference>
<dbReference type="CDD" id="cd17574">
    <property type="entry name" value="REC_OmpR"/>
    <property type="match status" value="1"/>
</dbReference>
<feature type="DNA-binding region" description="OmpR/PhoB-type" evidence="7">
    <location>
        <begin position="125"/>
        <end position="219"/>
    </location>
</feature>
<dbReference type="SUPFAM" id="SSF52172">
    <property type="entry name" value="CheY-like"/>
    <property type="match status" value="1"/>
</dbReference>
<keyword evidence="11" id="KW-1185">Reference proteome</keyword>
<dbReference type="Proteomes" id="UP000503264">
    <property type="component" value="Chromosome"/>
</dbReference>
<dbReference type="Pfam" id="PF00072">
    <property type="entry name" value="Response_reg"/>
    <property type="match status" value="1"/>
</dbReference>
<dbReference type="GO" id="GO:0032993">
    <property type="term" value="C:protein-DNA complex"/>
    <property type="evidence" value="ECO:0007669"/>
    <property type="project" value="TreeGrafter"/>
</dbReference>
<keyword evidence="1 6" id="KW-0597">Phosphoprotein</keyword>
<dbReference type="PROSITE" id="PS51755">
    <property type="entry name" value="OMPR_PHOB"/>
    <property type="match status" value="1"/>
</dbReference>
<keyword evidence="4 7" id="KW-0238">DNA-binding</keyword>
<evidence type="ECO:0000256" key="5">
    <source>
        <dbReference type="ARBA" id="ARBA00023163"/>
    </source>
</evidence>
<dbReference type="Gene3D" id="1.10.10.10">
    <property type="entry name" value="Winged helix-like DNA-binding domain superfamily/Winged helix DNA-binding domain"/>
    <property type="match status" value="1"/>
</dbReference>
<feature type="domain" description="Response regulatory" evidence="8">
    <location>
        <begin position="2"/>
        <end position="116"/>
    </location>
</feature>
<sequence length="219" mass="25404">MKILLVEDDETLLEMTQEFLSENGYEVCIAKDVKSALDLSYEQKFDIFILDVKLPKGDGFSLLSSLREARINTPTIFTTSLNTLDDIECGYKSGCDDYLKKPYELKELLLRINTLLKRTFSHTNNDFIDIGNGYKFYTLGKILKKDDQIINLCNKEIELLLYFLQNKNTLLSKDEIFNKIYAFDEEPSELSLRAYIKNLRKILGKDSIVNRRGDGYIYL</sequence>
<dbReference type="GO" id="GO:0006355">
    <property type="term" value="P:regulation of DNA-templated transcription"/>
    <property type="evidence" value="ECO:0007669"/>
    <property type="project" value="InterPro"/>
</dbReference>
<dbReference type="SMART" id="SM00862">
    <property type="entry name" value="Trans_reg_C"/>
    <property type="match status" value="1"/>
</dbReference>
<feature type="modified residue" description="4-aspartylphosphate" evidence="6">
    <location>
        <position position="51"/>
    </location>
</feature>
<evidence type="ECO:0000256" key="4">
    <source>
        <dbReference type="ARBA" id="ARBA00023125"/>
    </source>
</evidence>
<dbReference type="GO" id="GO:0000156">
    <property type="term" value="F:phosphorelay response regulator activity"/>
    <property type="evidence" value="ECO:0007669"/>
    <property type="project" value="TreeGrafter"/>
</dbReference>
<dbReference type="EMBL" id="CP012542">
    <property type="protein sequence ID" value="QCD45024.1"/>
    <property type="molecule type" value="Genomic_DNA"/>
</dbReference>
<evidence type="ECO:0000256" key="7">
    <source>
        <dbReference type="PROSITE-ProRule" id="PRU01091"/>
    </source>
</evidence>
<evidence type="ECO:0000256" key="6">
    <source>
        <dbReference type="PROSITE-ProRule" id="PRU00169"/>
    </source>
</evidence>
<dbReference type="GO" id="GO:0005829">
    <property type="term" value="C:cytosol"/>
    <property type="evidence" value="ECO:0007669"/>
    <property type="project" value="TreeGrafter"/>
</dbReference>
<dbReference type="PANTHER" id="PTHR48111:SF22">
    <property type="entry name" value="REGULATOR OF RPOS"/>
    <property type="match status" value="1"/>
</dbReference>
<name>A0A6G5QHC7_9BACT</name>
<dbReference type="PROSITE" id="PS50110">
    <property type="entry name" value="RESPONSE_REGULATORY"/>
    <property type="match status" value="1"/>
</dbReference>
<keyword evidence="5" id="KW-0804">Transcription</keyword>
<dbReference type="InterPro" id="IPR001789">
    <property type="entry name" value="Sig_transdc_resp-reg_receiver"/>
</dbReference>
<dbReference type="Gene3D" id="3.40.50.2300">
    <property type="match status" value="1"/>
</dbReference>
<evidence type="ECO:0000256" key="1">
    <source>
        <dbReference type="ARBA" id="ARBA00022553"/>
    </source>
</evidence>
<keyword evidence="2" id="KW-0902">Two-component regulatory system</keyword>
<proteinExistence type="predicted"/>
<dbReference type="Pfam" id="PF00486">
    <property type="entry name" value="Trans_reg_C"/>
    <property type="match status" value="1"/>
</dbReference>
<organism evidence="10 11">
    <name type="scientific">Campylobacter mucosalis CCUG 21559</name>
    <dbReference type="NCBI Taxonomy" id="1032067"/>
    <lineage>
        <taxon>Bacteria</taxon>
        <taxon>Pseudomonadati</taxon>
        <taxon>Campylobacterota</taxon>
        <taxon>Epsilonproteobacteria</taxon>
        <taxon>Campylobacterales</taxon>
        <taxon>Campylobacteraceae</taxon>
        <taxon>Campylobacter</taxon>
    </lineage>
</organism>
<dbReference type="PANTHER" id="PTHR48111">
    <property type="entry name" value="REGULATOR OF RPOS"/>
    <property type="match status" value="1"/>
</dbReference>
<evidence type="ECO:0000259" key="9">
    <source>
        <dbReference type="PROSITE" id="PS51755"/>
    </source>
</evidence>
<dbReference type="InterPro" id="IPR011006">
    <property type="entry name" value="CheY-like_superfamily"/>
</dbReference>
<reference evidence="10 11" key="1">
    <citation type="submission" date="2016-07" db="EMBL/GenBank/DDBJ databases">
        <title>Comparative genomics of the Campylobacter concisus group.</title>
        <authorList>
            <person name="Miller W.G."/>
            <person name="Yee E."/>
            <person name="Chapman M.H."/>
            <person name="Huynh S."/>
            <person name="Bono J.L."/>
            <person name="On S.L.W."/>
            <person name="StLeger J."/>
            <person name="Foster G."/>
            <person name="Parker C.T."/>
        </authorList>
    </citation>
    <scope>NUCLEOTIDE SEQUENCE [LARGE SCALE GENOMIC DNA]</scope>
    <source>
        <strain evidence="10 11">CCUG 21559</strain>
    </source>
</reference>
<evidence type="ECO:0000313" key="10">
    <source>
        <dbReference type="EMBL" id="QCD45024.1"/>
    </source>
</evidence>
<dbReference type="InterPro" id="IPR016032">
    <property type="entry name" value="Sig_transdc_resp-reg_C-effctor"/>
</dbReference>
<dbReference type="SUPFAM" id="SSF46894">
    <property type="entry name" value="C-terminal effector domain of the bipartite response regulators"/>
    <property type="match status" value="1"/>
</dbReference>
<evidence type="ECO:0000256" key="3">
    <source>
        <dbReference type="ARBA" id="ARBA00023015"/>
    </source>
</evidence>
<dbReference type="InterPro" id="IPR039420">
    <property type="entry name" value="WalR-like"/>
</dbReference>
<evidence type="ECO:0000313" key="11">
    <source>
        <dbReference type="Proteomes" id="UP000503264"/>
    </source>
</evidence>
<dbReference type="GO" id="GO:0000976">
    <property type="term" value="F:transcription cis-regulatory region binding"/>
    <property type="evidence" value="ECO:0007669"/>
    <property type="project" value="TreeGrafter"/>
</dbReference>
<accession>A0A6G5QHC7</accession>